<protein>
    <submittedName>
        <fullName evidence="3">Uncharacterized protein</fullName>
    </submittedName>
</protein>
<keyword evidence="2" id="KW-0812">Transmembrane</keyword>
<keyword evidence="2" id="KW-1133">Transmembrane helix</keyword>
<feature type="region of interest" description="Disordered" evidence="1">
    <location>
        <begin position="32"/>
        <end position="52"/>
    </location>
</feature>
<proteinExistence type="predicted"/>
<organism evidence="3 4">
    <name type="scientific">Allonocardiopsis opalescens</name>
    <dbReference type="NCBI Taxonomy" id="1144618"/>
    <lineage>
        <taxon>Bacteria</taxon>
        <taxon>Bacillati</taxon>
        <taxon>Actinomycetota</taxon>
        <taxon>Actinomycetes</taxon>
        <taxon>Streptosporangiales</taxon>
        <taxon>Allonocardiopsis</taxon>
    </lineage>
</organism>
<name>A0A2T0PVQ1_9ACTN</name>
<dbReference type="Proteomes" id="UP000237846">
    <property type="component" value="Unassembled WGS sequence"/>
</dbReference>
<accession>A0A2T0PVQ1</accession>
<sequence length="100" mass="10284">MIAALMTPAALWLAIAAVTVAAGAAAWRLAEPPEARPRRAHRHRRVPVLPGEEERPARGLTAWLAAGAAAGIALAVVLGAGATVRMDTTDTAPASEESSR</sequence>
<dbReference type="EMBL" id="PVZC01000009">
    <property type="protein sequence ID" value="PRX95609.1"/>
    <property type="molecule type" value="Genomic_DNA"/>
</dbReference>
<gene>
    <name evidence="3" type="ORF">CLV72_109218</name>
</gene>
<reference evidence="3 4" key="1">
    <citation type="submission" date="2018-03" db="EMBL/GenBank/DDBJ databases">
        <title>Genomic Encyclopedia of Archaeal and Bacterial Type Strains, Phase II (KMG-II): from individual species to whole genera.</title>
        <authorList>
            <person name="Goeker M."/>
        </authorList>
    </citation>
    <scope>NUCLEOTIDE SEQUENCE [LARGE SCALE GENOMIC DNA]</scope>
    <source>
        <strain evidence="3 4">DSM 45601</strain>
    </source>
</reference>
<evidence type="ECO:0000256" key="1">
    <source>
        <dbReference type="SAM" id="MobiDB-lite"/>
    </source>
</evidence>
<comment type="caution">
    <text evidence="3">The sequence shown here is derived from an EMBL/GenBank/DDBJ whole genome shotgun (WGS) entry which is preliminary data.</text>
</comment>
<dbReference type="AlphaFoldDB" id="A0A2T0PVQ1"/>
<evidence type="ECO:0000313" key="3">
    <source>
        <dbReference type="EMBL" id="PRX95609.1"/>
    </source>
</evidence>
<keyword evidence="2" id="KW-0472">Membrane</keyword>
<feature type="transmembrane region" description="Helical" evidence="2">
    <location>
        <begin position="60"/>
        <end position="80"/>
    </location>
</feature>
<evidence type="ECO:0000256" key="2">
    <source>
        <dbReference type="SAM" id="Phobius"/>
    </source>
</evidence>
<dbReference type="RefSeq" id="WP_170141129.1">
    <property type="nucleotide sequence ID" value="NZ_PVZC01000009.1"/>
</dbReference>
<keyword evidence="4" id="KW-1185">Reference proteome</keyword>
<evidence type="ECO:0000313" key="4">
    <source>
        <dbReference type="Proteomes" id="UP000237846"/>
    </source>
</evidence>